<name>A0A0C9Y1S5_9AGAM</name>
<gene>
    <name evidence="1" type="ORF">PISMIDRAFT_530684</name>
</gene>
<dbReference type="AlphaFoldDB" id="A0A0C9Y1S5"/>
<evidence type="ECO:0000313" key="1">
    <source>
        <dbReference type="EMBL" id="KIK11156.1"/>
    </source>
</evidence>
<proteinExistence type="predicted"/>
<reference evidence="2" key="2">
    <citation type="submission" date="2015-01" db="EMBL/GenBank/DDBJ databases">
        <title>Evolutionary Origins and Diversification of the Mycorrhizal Mutualists.</title>
        <authorList>
            <consortium name="DOE Joint Genome Institute"/>
            <consortium name="Mycorrhizal Genomics Consortium"/>
            <person name="Kohler A."/>
            <person name="Kuo A."/>
            <person name="Nagy L.G."/>
            <person name="Floudas D."/>
            <person name="Copeland A."/>
            <person name="Barry K.W."/>
            <person name="Cichocki N."/>
            <person name="Veneault-Fourrey C."/>
            <person name="LaButti K."/>
            <person name="Lindquist E.A."/>
            <person name="Lipzen A."/>
            <person name="Lundell T."/>
            <person name="Morin E."/>
            <person name="Murat C."/>
            <person name="Riley R."/>
            <person name="Ohm R."/>
            <person name="Sun H."/>
            <person name="Tunlid A."/>
            <person name="Henrissat B."/>
            <person name="Grigoriev I.V."/>
            <person name="Hibbett D.S."/>
            <person name="Martin F."/>
        </authorList>
    </citation>
    <scope>NUCLEOTIDE SEQUENCE [LARGE SCALE GENOMIC DNA]</scope>
    <source>
        <strain evidence="2">441</strain>
    </source>
</reference>
<evidence type="ECO:0000313" key="2">
    <source>
        <dbReference type="Proteomes" id="UP000054018"/>
    </source>
</evidence>
<reference evidence="1 2" key="1">
    <citation type="submission" date="2014-04" db="EMBL/GenBank/DDBJ databases">
        <authorList>
            <consortium name="DOE Joint Genome Institute"/>
            <person name="Kuo A."/>
            <person name="Kohler A."/>
            <person name="Costa M.D."/>
            <person name="Nagy L.G."/>
            <person name="Floudas D."/>
            <person name="Copeland A."/>
            <person name="Barry K.W."/>
            <person name="Cichocki N."/>
            <person name="Veneault-Fourrey C."/>
            <person name="LaButti K."/>
            <person name="Lindquist E.A."/>
            <person name="Lipzen A."/>
            <person name="Lundell T."/>
            <person name="Morin E."/>
            <person name="Murat C."/>
            <person name="Sun H."/>
            <person name="Tunlid A."/>
            <person name="Henrissat B."/>
            <person name="Grigoriev I.V."/>
            <person name="Hibbett D.S."/>
            <person name="Martin F."/>
            <person name="Nordberg H.P."/>
            <person name="Cantor M.N."/>
            <person name="Hua S.X."/>
        </authorList>
    </citation>
    <scope>NUCLEOTIDE SEQUENCE [LARGE SCALE GENOMIC DNA]</scope>
    <source>
        <strain evidence="1 2">441</strain>
    </source>
</reference>
<dbReference type="HOGENOM" id="CLU_2185016_0_0_1"/>
<organism evidence="1 2">
    <name type="scientific">Pisolithus microcarpus 441</name>
    <dbReference type="NCBI Taxonomy" id="765257"/>
    <lineage>
        <taxon>Eukaryota</taxon>
        <taxon>Fungi</taxon>
        <taxon>Dikarya</taxon>
        <taxon>Basidiomycota</taxon>
        <taxon>Agaricomycotina</taxon>
        <taxon>Agaricomycetes</taxon>
        <taxon>Agaricomycetidae</taxon>
        <taxon>Boletales</taxon>
        <taxon>Sclerodermatineae</taxon>
        <taxon>Pisolithaceae</taxon>
        <taxon>Pisolithus</taxon>
    </lineage>
</organism>
<dbReference type="Proteomes" id="UP000054018">
    <property type="component" value="Unassembled WGS sequence"/>
</dbReference>
<accession>A0A0C9Y1S5</accession>
<keyword evidence="2" id="KW-1185">Reference proteome</keyword>
<dbReference type="EMBL" id="KN834287">
    <property type="protein sequence ID" value="KIK11156.1"/>
    <property type="molecule type" value="Genomic_DNA"/>
</dbReference>
<sequence>MHDATRHPFDPVTHPNEGEKVEYSFELPHMWLGTESGCRRGFHDTYHFECKTQSQISNRNPFLFAVPNRKIRSENNLCNSINSTRMSGGSYAGLPLARDDACKAFHSAC</sequence>
<protein>
    <submittedName>
        <fullName evidence="1">Uncharacterized protein</fullName>
    </submittedName>
</protein>